<dbReference type="InterPro" id="IPR014710">
    <property type="entry name" value="RmlC-like_jellyroll"/>
</dbReference>
<comment type="caution">
    <text evidence="1">The sequence shown here is derived from an EMBL/GenBank/DDBJ whole genome shotgun (WGS) entry which is preliminary data.</text>
</comment>
<gene>
    <name evidence="1" type="ORF">RM573_14080</name>
</gene>
<dbReference type="InterPro" id="IPR011051">
    <property type="entry name" value="RmlC_Cupin_sf"/>
</dbReference>
<dbReference type="Gene3D" id="2.60.120.10">
    <property type="entry name" value="Jelly Rolls"/>
    <property type="match status" value="1"/>
</dbReference>
<keyword evidence="2" id="KW-1185">Reference proteome</keyword>
<dbReference type="CDD" id="cd06989">
    <property type="entry name" value="cupin_DRT102"/>
    <property type="match status" value="1"/>
</dbReference>
<organism evidence="1 2">
    <name type="scientific">Thalassotalea castellviae</name>
    <dbReference type="NCBI Taxonomy" id="3075612"/>
    <lineage>
        <taxon>Bacteria</taxon>
        <taxon>Pseudomonadati</taxon>
        <taxon>Pseudomonadota</taxon>
        <taxon>Gammaproteobacteria</taxon>
        <taxon>Alteromonadales</taxon>
        <taxon>Colwelliaceae</taxon>
        <taxon>Thalassotalea</taxon>
    </lineage>
</organism>
<dbReference type="Proteomes" id="UP001266357">
    <property type="component" value="Unassembled WGS sequence"/>
</dbReference>
<evidence type="ECO:0000313" key="2">
    <source>
        <dbReference type="Proteomes" id="UP001266357"/>
    </source>
</evidence>
<dbReference type="SUPFAM" id="SSF51182">
    <property type="entry name" value="RmlC-like cupins"/>
    <property type="match status" value="1"/>
</dbReference>
<protein>
    <submittedName>
        <fullName evidence="1">DUF4437 domain-containing protein</fullName>
    </submittedName>
</protein>
<name>A0ABU3A3I0_9GAMM</name>
<accession>A0ABU3A3I0</accession>
<proteinExistence type="predicted"/>
<reference evidence="1 2" key="1">
    <citation type="submission" date="2023-09" db="EMBL/GenBank/DDBJ databases">
        <authorList>
            <person name="Rey-Velasco X."/>
        </authorList>
    </citation>
    <scope>NUCLEOTIDE SEQUENCE [LARGE SCALE GENOMIC DNA]</scope>
    <source>
        <strain evidence="1 2">W431</strain>
    </source>
</reference>
<dbReference type="InterPro" id="IPR028013">
    <property type="entry name" value="DUF4437"/>
</dbReference>
<dbReference type="Pfam" id="PF14499">
    <property type="entry name" value="DUF4437"/>
    <property type="match status" value="1"/>
</dbReference>
<sequence length="265" mass="29836">MSFFSFANNQNKNSEVKSSEDINWGYLNPLRGDKSPGAADLWGDRTKNVATGMLVKFNKGFSSPPHIHNISYRGIVIDGLMHNDDPKAENMWLPTASFWTQPAGENHITAADGETNLIYLEIDSGPYLVKSQDQKFDNGERPINLHTSNLVWLKQNDSSFIDGENIAISYLWQNIKVTNSAGYLIKLAKNEKYKISTTASEFRAVIIQGDVDYISKETSQVKSLRSSSYFSSSDTFVHNIKTAKETIIYVRSNGEFNFVSERLIK</sequence>
<evidence type="ECO:0000313" key="1">
    <source>
        <dbReference type="EMBL" id="MDT0604733.1"/>
    </source>
</evidence>
<dbReference type="EMBL" id="JAVRIF010000008">
    <property type="protein sequence ID" value="MDT0604733.1"/>
    <property type="molecule type" value="Genomic_DNA"/>
</dbReference>